<evidence type="ECO:0000313" key="3">
    <source>
        <dbReference type="EMBL" id="CAE0455253.1"/>
    </source>
</evidence>
<dbReference type="SUPFAM" id="SSF51735">
    <property type="entry name" value="NAD(P)-binding Rossmann-fold domains"/>
    <property type="match status" value="1"/>
</dbReference>
<reference evidence="3" key="1">
    <citation type="submission" date="2021-01" db="EMBL/GenBank/DDBJ databases">
        <authorList>
            <person name="Corre E."/>
            <person name="Pelletier E."/>
            <person name="Niang G."/>
            <person name="Scheremetjew M."/>
            <person name="Finn R."/>
            <person name="Kale V."/>
            <person name="Holt S."/>
            <person name="Cochrane G."/>
            <person name="Meng A."/>
            <person name="Brown T."/>
            <person name="Cohen L."/>
        </authorList>
    </citation>
    <scope>NUCLEOTIDE SEQUENCE</scope>
    <source>
        <strain evidence="3">MM31A-1</strain>
    </source>
</reference>
<protein>
    <submittedName>
        <fullName evidence="3">Uncharacterized protein</fullName>
    </submittedName>
</protein>
<dbReference type="PRINTS" id="PR00080">
    <property type="entry name" value="SDRFAMILY"/>
</dbReference>
<proteinExistence type="inferred from homology"/>
<feature type="signal peptide" evidence="2">
    <location>
        <begin position="1"/>
        <end position="21"/>
    </location>
</feature>
<gene>
    <name evidence="3" type="ORF">CDEB00056_LOCUS94</name>
</gene>
<dbReference type="Gene3D" id="3.40.50.720">
    <property type="entry name" value="NAD(P)-binding Rossmann-like Domain"/>
    <property type="match status" value="1"/>
</dbReference>
<dbReference type="InterPro" id="IPR036291">
    <property type="entry name" value="NAD(P)-bd_dom_sf"/>
</dbReference>
<dbReference type="InterPro" id="IPR053011">
    <property type="entry name" value="SDR_family_member_7"/>
</dbReference>
<sequence>MFFVSSAIVVAVISLVTGPDANTSLFLYDKFFASNKRKSQSFGGKRIWITGASSGIGAELAKQLHSYGAKIILSGRREDELKRVQSSIILDTSENELKANGVSLLPFDVTDTDDRIEEVVSMALGVYNGIDILILNAGSGQLGTAQDSLLSTTRSLLEVNFIGPQRIALELIRQDAWGEYTELSDYTKKKNGHIVVTSSVASKMALPLGTSYAASKHAVHGYFSSLRSEGGEWLRVDLPCPGPIATNFQTKVIGSTSITESSKTKKSRDDEDSSEVAMPADRCAELILSSMMGPSSMMQETWISRQPTLIFMYINQYFPNLSATILGKVGPLRVKAFHAGLPLYKASSWIQAAQMEKEKAKTRIGGAARKIDQNTLDASKKLK</sequence>
<dbReference type="PANTHER" id="PTHR44269:SF1">
    <property type="entry name" value="DEHYDROGENASE_REDUCTASE SDR FAMILY MEMBER 7"/>
    <property type="match status" value="1"/>
</dbReference>
<accession>A0A7S3PTK4</accession>
<name>A0A7S3PTK4_9STRA</name>
<keyword evidence="2" id="KW-0732">Signal</keyword>
<dbReference type="Pfam" id="PF00106">
    <property type="entry name" value="adh_short"/>
    <property type="match status" value="1"/>
</dbReference>
<dbReference type="InterPro" id="IPR002347">
    <property type="entry name" value="SDR_fam"/>
</dbReference>
<dbReference type="EMBL" id="HBIO01000131">
    <property type="protein sequence ID" value="CAE0455253.1"/>
    <property type="molecule type" value="Transcribed_RNA"/>
</dbReference>
<evidence type="ECO:0000256" key="1">
    <source>
        <dbReference type="RuleBase" id="RU000363"/>
    </source>
</evidence>
<feature type="chain" id="PRO_5031209444" evidence="2">
    <location>
        <begin position="22"/>
        <end position="383"/>
    </location>
</feature>
<dbReference type="PROSITE" id="PS00061">
    <property type="entry name" value="ADH_SHORT"/>
    <property type="match status" value="1"/>
</dbReference>
<dbReference type="PRINTS" id="PR00081">
    <property type="entry name" value="GDHRDH"/>
</dbReference>
<organism evidence="3">
    <name type="scientific">Chaetoceros debilis</name>
    <dbReference type="NCBI Taxonomy" id="122233"/>
    <lineage>
        <taxon>Eukaryota</taxon>
        <taxon>Sar</taxon>
        <taxon>Stramenopiles</taxon>
        <taxon>Ochrophyta</taxon>
        <taxon>Bacillariophyta</taxon>
        <taxon>Coscinodiscophyceae</taxon>
        <taxon>Chaetocerotophycidae</taxon>
        <taxon>Chaetocerotales</taxon>
        <taxon>Chaetocerotaceae</taxon>
        <taxon>Chaetoceros</taxon>
    </lineage>
</organism>
<comment type="similarity">
    <text evidence="1">Belongs to the short-chain dehydrogenases/reductases (SDR) family.</text>
</comment>
<evidence type="ECO:0000256" key="2">
    <source>
        <dbReference type="SAM" id="SignalP"/>
    </source>
</evidence>
<dbReference type="AlphaFoldDB" id="A0A7S3PTK4"/>
<dbReference type="PANTHER" id="PTHR44269">
    <property type="entry name" value="DEHYDROGENASE/REDUCTASE SDR FAMILY MEMBER 7-RELATED"/>
    <property type="match status" value="1"/>
</dbReference>
<dbReference type="InterPro" id="IPR020904">
    <property type="entry name" value="Sc_DH/Rdtase_CS"/>
</dbReference>